<feature type="region of interest" description="Disordered" evidence="5">
    <location>
        <begin position="311"/>
        <end position="338"/>
    </location>
</feature>
<dbReference type="RefSeq" id="XP_028150613.1">
    <property type="nucleotide sequence ID" value="XM_028294812.1"/>
</dbReference>
<evidence type="ECO:0000256" key="4">
    <source>
        <dbReference type="PROSITE-ProRule" id="PRU00455"/>
    </source>
</evidence>
<proteinExistence type="predicted"/>
<dbReference type="GO" id="GO:0005737">
    <property type="term" value="C:cytoplasm"/>
    <property type="evidence" value="ECO:0007669"/>
    <property type="project" value="TreeGrafter"/>
</dbReference>
<dbReference type="InterPro" id="IPR013083">
    <property type="entry name" value="Znf_RING/FYVE/PHD"/>
</dbReference>
<evidence type="ECO:0000313" key="7">
    <source>
        <dbReference type="RefSeq" id="XP_028150613.1"/>
    </source>
</evidence>
<protein>
    <submittedName>
        <fullName evidence="7">Uncharacterized protein LOC114343962</fullName>
    </submittedName>
</protein>
<dbReference type="PANTHER" id="PTHR45877">
    <property type="entry name" value="E3 UBIQUITIN-PROTEIN LIGASE SIAH2"/>
    <property type="match status" value="1"/>
</dbReference>
<feature type="domain" description="SIAH-type" evidence="6">
    <location>
        <begin position="75"/>
        <end position="131"/>
    </location>
</feature>
<dbReference type="PROSITE" id="PS51081">
    <property type="entry name" value="ZF_SIAH"/>
    <property type="match status" value="1"/>
</dbReference>
<evidence type="ECO:0000259" key="6">
    <source>
        <dbReference type="PROSITE" id="PS51081"/>
    </source>
</evidence>
<keyword evidence="2 4" id="KW-0863">Zinc-finger</keyword>
<dbReference type="SUPFAM" id="SSF49599">
    <property type="entry name" value="TRAF domain-like"/>
    <property type="match status" value="2"/>
</dbReference>
<organism evidence="7">
    <name type="scientific">Diabrotica virgifera virgifera</name>
    <name type="common">western corn rootworm</name>
    <dbReference type="NCBI Taxonomy" id="50390"/>
    <lineage>
        <taxon>Eukaryota</taxon>
        <taxon>Metazoa</taxon>
        <taxon>Ecdysozoa</taxon>
        <taxon>Arthropoda</taxon>
        <taxon>Hexapoda</taxon>
        <taxon>Insecta</taxon>
        <taxon>Pterygota</taxon>
        <taxon>Neoptera</taxon>
        <taxon>Endopterygota</taxon>
        <taxon>Coleoptera</taxon>
        <taxon>Polyphaga</taxon>
        <taxon>Cucujiformia</taxon>
        <taxon>Chrysomeloidea</taxon>
        <taxon>Chrysomelidae</taxon>
        <taxon>Galerucinae</taxon>
        <taxon>Diabroticina</taxon>
        <taxon>Diabroticites</taxon>
        <taxon>Diabrotica</taxon>
    </lineage>
</organism>
<evidence type="ECO:0000256" key="2">
    <source>
        <dbReference type="ARBA" id="ARBA00022771"/>
    </source>
</evidence>
<name>A0A6P7GYV2_DIAVI</name>
<dbReference type="GO" id="GO:0043161">
    <property type="term" value="P:proteasome-mediated ubiquitin-dependent protein catabolic process"/>
    <property type="evidence" value="ECO:0007669"/>
    <property type="project" value="TreeGrafter"/>
</dbReference>
<dbReference type="GO" id="GO:0061630">
    <property type="term" value="F:ubiquitin protein ligase activity"/>
    <property type="evidence" value="ECO:0007669"/>
    <property type="project" value="TreeGrafter"/>
</dbReference>
<dbReference type="GO" id="GO:0031624">
    <property type="term" value="F:ubiquitin conjugating enzyme binding"/>
    <property type="evidence" value="ECO:0007669"/>
    <property type="project" value="TreeGrafter"/>
</dbReference>
<evidence type="ECO:0000256" key="5">
    <source>
        <dbReference type="SAM" id="MobiDB-lite"/>
    </source>
</evidence>
<keyword evidence="1" id="KW-0479">Metal-binding</keyword>
<evidence type="ECO:0000256" key="3">
    <source>
        <dbReference type="ARBA" id="ARBA00022833"/>
    </source>
</evidence>
<accession>A0A6P7GYV2</accession>
<gene>
    <name evidence="7" type="primary">LOC114343962</name>
</gene>
<dbReference type="InterPro" id="IPR004162">
    <property type="entry name" value="SINA-like_animal"/>
</dbReference>
<sequence length="603" mass="69861">MLFYYYIGHNNMSVIIPDNILDTLLCSFCHKYLSVKPVKIYPNRRIQCGRCVDKQEPALQKSEGVESLYGIIAEHVLFKCVNKFDGCRQLLTYSEVRDHEQVCLEKNHRCPICYEEMTSLLMFQHFHFKHKSAILDCPTLVFNLNDYLEMPRVYIYQEDDNLFFLYISYSMSENSITLDLVCMGSYKLSQNIYHQFTLSSEKKEFDIVLNKKPCTDDFFVVDISHMSNFIHIEFKLIDRNLKVLTTPSISNVVTKPAPKNDPPGSQIVKYRSEFTPRSKVLTDSQDSNAVGKPLPKNDPIGAQIVKDQSEFNPKSKVLTDSEDSNAVGKPFTKTDANGGQIVKDRSEFNPRSKVLTGSDVSNAVVKNVPKNNPHGRQIENYQAEFNLKSKCVKCQEYCIFSISNCPIRYYYRDKRNNYICYYCYKFFSDGDDVSQRQAREVRKYFERAILSEIINGMKFYKWNCSNCNSDIQVSDMQSHEINCKRGRQFRCPIEGCCEKGTVNQMIEHLKNHNCLAFSSHFQLPSNHLRCYVFVKEYIVRLDLSFAKNFATESIQVVRKAGNVKKKRLTASFMLFDSNNQLLEVVHVHSQFDVNPIFVKVIVI</sequence>
<evidence type="ECO:0000256" key="1">
    <source>
        <dbReference type="ARBA" id="ARBA00022723"/>
    </source>
</evidence>
<dbReference type="GO" id="GO:0008270">
    <property type="term" value="F:zinc ion binding"/>
    <property type="evidence" value="ECO:0007669"/>
    <property type="project" value="UniProtKB-KW"/>
</dbReference>
<dbReference type="PANTHER" id="PTHR45877:SF2">
    <property type="entry name" value="E3 UBIQUITIN-PROTEIN LIGASE SINA-RELATED"/>
    <property type="match status" value="1"/>
</dbReference>
<dbReference type="AlphaFoldDB" id="A0A6P7GYV2"/>
<keyword evidence="3" id="KW-0862">Zinc</keyword>
<feature type="region of interest" description="Disordered" evidence="5">
    <location>
        <begin position="278"/>
        <end position="298"/>
    </location>
</feature>
<dbReference type="InParanoid" id="A0A6P7GYV2"/>
<dbReference type="Gene3D" id="3.30.40.10">
    <property type="entry name" value="Zinc/RING finger domain, C3HC4 (zinc finger)"/>
    <property type="match status" value="1"/>
</dbReference>
<reference evidence="7" key="1">
    <citation type="submission" date="2025-08" db="UniProtKB">
        <authorList>
            <consortium name="RefSeq"/>
        </authorList>
    </citation>
    <scope>IDENTIFICATION</scope>
    <source>
        <tissue evidence="7">Whole insect</tissue>
    </source>
</reference>
<dbReference type="InterPro" id="IPR013010">
    <property type="entry name" value="Znf_SIAH"/>
</dbReference>